<dbReference type="PANTHER" id="PTHR31061">
    <property type="entry name" value="LD22376P"/>
    <property type="match status" value="1"/>
</dbReference>
<dbReference type="Proteomes" id="UP000694724">
    <property type="component" value="Unplaced"/>
</dbReference>
<evidence type="ECO:0000313" key="2">
    <source>
        <dbReference type="Ensembl" id="ENSSSCP00055049158.1"/>
    </source>
</evidence>
<keyword evidence="1" id="KW-1133">Transmembrane helix</keyword>
<dbReference type="Ensembl" id="ENSSSCT00055061287.1">
    <property type="protein sequence ID" value="ENSSSCP00055049158.1"/>
    <property type="gene ID" value="ENSSSCG00055030728.1"/>
</dbReference>
<dbReference type="PANTHER" id="PTHR31061:SF37">
    <property type="entry name" value="HEPARAN-ALPHA-GLUCOSAMINIDE N-ACETYLTRANSFERASE"/>
    <property type="match status" value="1"/>
</dbReference>
<reference evidence="2" key="1">
    <citation type="submission" date="2025-05" db="UniProtKB">
        <authorList>
            <consortium name="Ensembl"/>
        </authorList>
    </citation>
    <scope>IDENTIFICATION</scope>
</reference>
<dbReference type="Proteomes" id="UP000694728">
    <property type="component" value="Unplaced"/>
</dbReference>
<evidence type="ECO:0000313" key="3">
    <source>
        <dbReference type="Proteomes" id="UP000694724"/>
    </source>
</evidence>
<name>A0A8D1SHN6_PIG</name>
<feature type="transmembrane region" description="Helical" evidence="1">
    <location>
        <begin position="77"/>
        <end position="95"/>
    </location>
</feature>
<sequence length="103" mass="12113">TWDPSRICDLNHGTWQCQILNSLSEARDRTRILMDTDDRCVSPGMNSILVYVGHEVFANYFPFQWRLGDSQSHREHLVQNIVATALWVLIAYVLYKKNVFWKI</sequence>
<dbReference type="Ensembl" id="ENSSSCT00045052047.1">
    <property type="protein sequence ID" value="ENSSSCP00045036223.1"/>
    <property type="gene ID" value="ENSSSCG00045030531.1"/>
</dbReference>
<keyword evidence="1" id="KW-0472">Membrane</keyword>
<proteinExistence type="predicted"/>
<accession>A0A8D1SHN6</accession>
<organism evidence="2 3">
    <name type="scientific">Sus scrofa</name>
    <name type="common">Pig</name>
    <dbReference type="NCBI Taxonomy" id="9823"/>
    <lineage>
        <taxon>Eukaryota</taxon>
        <taxon>Metazoa</taxon>
        <taxon>Chordata</taxon>
        <taxon>Craniata</taxon>
        <taxon>Vertebrata</taxon>
        <taxon>Euteleostomi</taxon>
        <taxon>Mammalia</taxon>
        <taxon>Eutheria</taxon>
        <taxon>Laurasiatheria</taxon>
        <taxon>Artiodactyla</taxon>
        <taxon>Suina</taxon>
        <taxon>Suidae</taxon>
        <taxon>Sus</taxon>
    </lineage>
</organism>
<evidence type="ECO:0000256" key="1">
    <source>
        <dbReference type="SAM" id="Phobius"/>
    </source>
</evidence>
<keyword evidence="1" id="KW-0812">Transmembrane</keyword>
<protein>
    <submittedName>
        <fullName evidence="2">Uncharacterized protein</fullName>
    </submittedName>
</protein>
<dbReference type="AlphaFoldDB" id="A0A8D1SHN6"/>